<gene>
    <name evidence="1" type="ORF">FWJ32_06675</name>
</gene>
<name>A0A5D8QDE8_9THEO</name>
<comment type="caution">
    <text evidence="1">The sequence shown here is derived from an EMBL/GenBank/DDBJ whole genome shotgun (WGS) entry which is preliminary data.</text>
</comment>
<keyword evidence="2" id="KW-1185">Reference proteome</keyword>
<protein>
    <recommendedName>
        <fullName evidence="3">RAMP superfamily protein</fullName>
    </recommendedName>
</protein>
<proteinExistence type="predicted"/>
<dbReference type="Proteomes" id="UP000322976">
    <property type="component" value="Unassembled WGS sequence"/>
</dbReference>
<reference evidence="1 2" key="1">
    <citation type="submission" date="2019-08" db="EMBL/GenBank/DDBJ databases">
        <title>Calorimonas adulescens gen. nov., sp. nov., an anaerobic thermophilic bacterium from Sakhalin hot spring.</title>
        <authorList>
            <person name="Khomyakova M.A."/>
            <person name="Merkel A.Y."/>
            <person name="Novikov A."/>
            <person name="Bonch-Osmolovskaya E.A."/>
            <person name="Slobodkin A.I."/>
        </authorList>
    </citation>
    <scope>NUCLEOTIDE SEQUENCE [LARGE SCALE GENOMIC DNA]</scope>
    <source>
        <strain evidence="1 2">A05MB</strain>
    </source>
</reference>
<dbReference type="CDD" id="cd09726">
    <property type="entry name" value="RAMP_I_III"/>
    <property type="match status" value="1"/>
</dbReference>
<dbReference type="PANTHER" id="PTHR35579">
    <property type="entry name" value="CRISPR SYSTEM CMS ENDORIBONUCLEASE CSM3"/>
    <property type="match status" value="1"/>
</dbReference>
<dbReference type="InterPro" id="IPR052216">
    <property type="entry name" value="CRISPR_Csm3_endoribonuclease"/>
</dbReference>
<dbReference type="AlphaFoldDB" id="A0A5D8QDE8"/>
<evidence type="ECO:0008006" key="3">
    <source>
        <dbReference type="Google" id="ProtNLM"/>
    </source>
</evidence>
<accession>A0A5D8QDE8</accession>
<dbReference type="PANTHER" id="PTHR35579:SF3">
    <property type="entry name" value="CRISPR SYSTEM CMS ENDORIBONUCLEASE CSM3"/>
    <property type="match status" value="1"/>
</dbReference>
<sequence>MTAYEIKIEVLSDAAFGSGDGIAGFVDMDLEYDGNGFPMLKGKTLKGIMTERCDFILDCLRQYKNPFLEEYIVSRQRLFGSHGSIYGCIMHICNAVIPGKVEKWLMAAISQNRVTADEVENAITNTVVQTAVDQKTKEVKKNRLRTTRVLLHGNFLSSSLVFVEEPTVFDMELLTVSLVSIKGIGLAKTRGRGRVSVSLWDGSNEITDEYLNSFIEKVR</sequence>
<organism evidence="1 2">
    <name type="scientific">Calorimonas adulescens</name>
    <dbReference type="NCBI Taxonomy" id="2606906"/>
    <lineage>
        <taxon>Bacteria</taxon>
        <taxon>Bacillati</taxon>
        <taxon>Bacillota</taxon>
        <taxon>Clostridia</taxon>
        <taxon>Thermoanaerobacterales</taxon>
        <taxon>Thermoanaerobacteraceae</taxon>
        <taxon>Calorimonas</taxon>
    </lineage>
</organism>
<evidence type="ECO:0000313" key="1">
    <source>
        <dbReference type="EMBL" id="TZE82169.1"/>
    </source>
</evidence>
<dbReference type="EMBL" id="VTPS01000008">
    <property type="protein sequence ID" value="TZE82169.1"/>
    <property type="molecule type" value="Genomic_DNA"/>
</dbReference>
<evidence type="ECO:0000313" key="2">
    <source>
        <dbReference type="Proteomes" id="UP000322976"/>
    </source>
</evidence>